<dbReference type="AlphaFoldDB" id="A0A8J4YFN4"/>
<keyword evidence="2" id="KW-1185">Reference proteome</keyword>
<sequence>MHLEKTQNIVGRWGLGACRSTAVEAIRGDMGWSTFRERIIKGKLVFHKKIERLSDDRWAKKISQENRSSSTWKKELERWKRRETVGEEWNRMEIIDIKKKIENNGLVKWQEGMARKSTLQWYRWKQKPEGVTWHVGDWGSKLLYKARTGTLEVNGRNRELENQNCKLQAGAETNDFRSPSPIYDLPHSEGGGHAGGLGPLGNLAAVVLDDAQEVLALALVLYSTGELLDEGDCTLSAAIDHL</sequence>
<accession>A0A8J4YFN4</accession>
<gene>
    <name evidence="1" type="ORF">GWK47_045250</name>
</gene>
<proteinExistence type="predicted"/>
<reference evidence="1" key="1">
    <citation type="submission" date="2020-07" db="EMBL/GenBank/DDBJ databases">
        <title>The High-quality genome of the commercially important snow crab, Chionoecetes opilio.</title>
        <authorList>
            <person name="Jeong J.-H."/>
            <person name="Ryu S."/>
        </authorList>
    </citation>
    <scope>NUCLEOTIDE SEQUENCE</scope>
    <source>
        <strain evidence="1">MADBK_172401_WGS</strain>
        <tissue evidence="1">Digestive gland</tissue>
    </source>
</reference>
<dbReference type="Proteomes" id="UP000770661">
    <property type="component" value="Unassembled WGS sequence"/>
</dbReference>
<evidence type="ECO:0000313" key="1">
    <source>
        <dbReference type="EMBL" id="KAG0722019.1"/>
    </source>
</evidence>
<protein>
    <submittedName>
        <fullName evidence="1">Uncharacterized protein</fullName>
    </submittedName>
</protein>
<organism evidence="1 2">
    <name type="scientific">Chionoecetes opilio</name>
    <name type="common">Atlantic snow crab</name>
    <name type="synonym">Cancer opilio</name>
    <dbReference type="NCBI Taxonomy" id="41210"/>
    <lineage>
        <taxon>Eukaryota</taxon>
        <taxon>Metazoa</taxon>
        <taxon>Ecdysozoa</taxon>
        <taxon>Arthropoda</taxon>
        <taxon>Crustacea</taxon>
        <taxon>Multicrustacea</taxon>
        <taxon>Malacostraca</taxon>
        <taxon>Eumalacostraca</taxon>
        <taxon>Eucarida</taxon>
        <taxon>Decapoda</taxon>
        <taxon>Pleocyemata</taxon>
        <taxon>Brachyura</taxon>
        <taxon>Eubrachyura</taxon>
        <taxon>Majoidea</taxon>
        <taxon>Majidae</taxon>
        <taxon>Chionoecetes</taxon>
    </lineage>
</organism>
<evidence type="ECO:0000313" key="2">
    <source>
        <dbReference type="Proteomes" id="UP000770661"/>
    </source>
</evidence>
<dbReference type="EMBL" id="JACEEZ010010131">
    <property type="protein sequence ID" value="KAG0722019.1"/>
    <property type="molecule type" value="Genomic_DNA"/>
</dbReference>
<name>A0A8J4YFN4_CHIOP</name>
<comment type="caution">
    <text evidence="1">The sequence shown here is derived from an EMBL/GenBank/DDBJ whole genome shotgun (WGS) entry which is preliminary data.</text>
</comment>
<dbReference type="OrthoDB" id="6364565at2759"/>